<protein>
    <submittedName>
        <fullName evidence="2">Uncharacterized protein</fullName>
    </submittedName>
</protein>
<proteinExistence type="predicted"/>
<reference evidence="2 3" key="1">
    <citation type="journal article" date="2019" name="Sci. Rep.">
        <title>Orb-weaving spider Araneus ventricosus genome elucidates the spidroin gene catalogue.</title>
        <authorList>
            <person name="Kono N."/>
            <person name="Nakamura H."/>
            <person name="Ohtoshi R."/>
            <person name="Moran D.A.P."/>
            <person name="Shinohara A."/>
            <person name="Yoshida Y."/>
            <person name="Fujiwara M."/>
            <person name="Mori M."/>
            <person name="Tomita M."/>
            <person name="Arakawa K."/>
        </authorList>
    </citation>
    <scope>NUCLEOTIDE SEQUENCE [LARGE SCALE GENOMIC DNA]</scope>
</reference>
<name>A0A4Y2WKS6_ARAVE</name>
<feature type="region of interest" description="Disordered" evidence="1">
    <location>
        <begin position="1"/>
        <end position="106"/>
    </location>
</feature>
<dbReference type="Proteomes" id="UP000499080">
    <property type="component" value="Unassembled WGS sequence"/>
</dbReference>
<accession>A0A4Y2WKS6</accession>
<keyword evidence="3" id="KW-1185">Reference proteome</keyword>
<sequence>MPLEVRGSTRAFTCKPQRYTPDDRKRADCDSRSTTVMKKRSQMKRPLEVQGISGPFTCSENALPLSYTPDDRKRTVRTVESTTGNEEKKSNGNASGGAGIRRAFHS</sequence>
<evidence type="ECO:0000313" key="3">
    <source>
        <dbReference type="Proteomes" id="UP000499080"/>
    </source>
</evidence>
<dbReference type="AlphaFoldDB" id="A0A4Y2WKS6"/>
<comment type="caution">
    <text evidence="2">The sequence shown here is derived from an EMBL/GenBank/DDBJ whole genome shotgun (WGS) entry which is preliminary data.</text>
</comment>
<dbReference type="EMBL" id="BGPR01061616">
    <property type="protein sequence ID" value="GBO37256.1"/>
    <property type="molecule type" value="Genomic_DNA"/>
</dbReference>
<gene>
    <name evidence="2" type="ORF">AVEN_149376_1</name>
</gene>
<evidence type="ECO:0000313" key="2">
    <source>
        <dbReference type="EMBL" id="GBO37256.1"/>
    </source>
</evidence>
<evidence type="ECO:0000256" key="1">
    <source>
        <dbReference type="SAM" id="MobiDB-lite"/>
    </source>
</evidence>
<organism evidence="2 3">
    <name type="scientific">Araneus ventricosus</name>
    <name type="common">Orbweaver spider</name>
    <name type="synonym">Epeira ventricosa</name>
    <dbReference type="NCBI Taxonomy" id="182803"/>
    <lineage>
        <taxon>Eukaryota</taxon>
        <taxon>Metazoa</taxon>
        <taxon>Ecdysozoa</taxon>
        <taxon>Arthropoda</taxon>
        <taxon>Chelicerata</taxon>
        <taxon>Arachnida</taxon>
        <taxon>Araneae</taxon>
        <taxon>Araneomorphae</taxon>
        <taxon>Entelegynae</taxon>
        <taxon>Araneoidea</taxon>
        <taxon>Araneidae</taxon>
        <taxon>Araneus</taxon>
    </lineage>
</organism>
<feature type="compositionally biased region" description="Basic and acidic residues" evidence="1">
    <location>
        <begin position="20"/>
        <end position="31"/>
    </location>
</feature>